<evidence type="ECO:0000313" key="13">
    <source>
        <dbReference type="Proteomes" id="UP000257109"/>
    </source>
</evidence>
<feature type="short sequence motif" description="LXXLL motif" evidence="9">
    <location>
        <begin position="318"/>
        <end position="322"/>
    </location>
</feature>
<protein>
    <recommendedName>
        <fullName evidence="10">DELLA protein</fullName>
    </recommendedName>
</protein>
<name>A0A371G0H1_MUCPR</name>
<evidence type="ECO:0000256" key="5">
    <source>
        <dbReference type="ARBA" id="ARBA00023015"/>
    </source>
</evidence>
<feature type="region of interest" description="Leucine repeat II (LRII)" evidence="9">
    <location>
        <begin position="268"/>
        <end position="300"/>
    </location>
</feature>
<keyword evidence="5 10" id="KW-0805">Transcription regulation</keyword>
<dbReference type="FunFam" id="1.10.10.1290:FF:000001">
    <property type="entry name" value="DELLA protein GAI"/>
    <property type="match status" value="1"/>
</dbReference>
<dbReference type="GO" id="GO:0016036">
    <property type="term" value="P:cellular response to phosphate starvation"/>
    <property type="evidence" value="ECO:0007669"/>
    <property type="project" value="UniProtKB-ARBA"/>
</dbReference>
<dbReference type="InterPro" id="IPR021914">
    <property type="entry name" value="TF_DELLA_N"/>
</dbReference>
<comment type="domain">
    <text evidence="10">The DELLA motif is required for its GA-induced degradation.</text>
</comment>
<evidence type="ECO:0000256" key="6">
    <source>
        <dbReference type="ARBA" id="ARBA00023163"/>
    </source>
</evidence>
<dbReference type="GO" id="GO:0005634">
    <property type="term" value="C:nucleus"/>
    <property type="evidence" value="ECO:0007669"/>
    <property type="project" value="UniProtKB-SubCell"/>
</dbReference>
<dbReference type="Proteomes" id="UP000257109">
    <property type="component" value="Unassembled WGS sequence"/>
</dbReference>
<proteinExistence type="inferred from homology"/>
<dbReference type="GO" id="GO:0036377">
    <property type="term" value="P:arbuscular mycorrhizal association"/>
    <property type="evidence" value="ECO:0007669"/>
    <property type="project" value="UniProtKB-ARBA"/>
</dbReference>
<comment type="similarity">
    <text evidence="2 10">Belongs to the GRAS family. DELLA subfamily.</text>
</comment>
<evidence type="ECO:0000256" key="4">
    <source>
        <dbReference type="ARBA" id="ARBA00022941"/>
    </source>
</evidence>
<dbReference type="OrthoDB" id="1869514at2759"/>
<evidence type="ECO:0000256" key="1">
    <source>
        <dbReference type="ARBA" id="ARBA00004123"/>
    </source>
</evidence>
<feature type="non-terminal residue" evidence="12">
    <location>
        <position position="1"/>
    </location>
</feature>
<comment type="subcellular location">
    <subcellularLocation>
        <location evidence="1 10">Nucleus</location>
    </subcellularLocation>
</comment>
<dbReference type="PROSITE" id="PS50985">
    <property type="entry name" value="GRAS"/>
    <property type="match status" value="1"/>
</dbReference>
<dbReference type="Gene3D" id="1.10.10.1290">
    <property type="entry name" value="Transcriptional regulator DELLA, N-terminal domain"/>
    <property type="match status" value="1"/>
</dbReference>
<evidence type="ECO:0000256" key="7">
    <source>
        <dbReference type="ARBA" id="ARBA00023242"/>
    </source>
</evidence>
<comment type="function">
    <text evidence="10">Transcriptional regulator that acts as a repressor of the gibberellin (GA) signaling pathway. Probably acts by participating in large multiprotein complexes that repress transcription of GA-inducible genes.</text>
</comment>
<dbReference type="AlphaFoldDB" id="A0A371G0H1"/>
<sequence length="489" mass="54355">MASSSSNGSSSESKTRDIDVHLAGLGYKVRSSEMHQVAQTIERLENVIVNSSSDIYQLASDTVHYNPSDIGSWLDTLLSEFDETAPLSYDLPDLPDLAADQNHQLALVTTVEEDSAIRLVHMLMTCADSVQRGDIPFAGSLIENMQGLLAHVNTNCGIGKVAGYFIDALRRRIFAQNFLTSPYENDVLYHHYYEACPYLKFAHFTANQAILEAFNGHDCVHVIDFNLMQGLQWPALIQALALRPGGPPLLRLTGIGPPSPDDRDTLREIGLRLAELARSVNVRFAFRGVAAWRLEDVKLWMLQVSPKEAVAVNSVMQLHRLLGAGSGVDAVLGWIRSLNPKIVTVVEQEANHNGEGFLERFTEALHYYSTVFDSLEACPVEPDKALAEMYLQREICNVVCCEGTARVERHEPLAKWRERLGKAGFRPLQLGSNAFKQASMLLTLFSAEGYSVEENQGCLTLGWHNRPLIAASAWQAAPMQDRETLRFEQ</sequence>
<comment type="caution">
    <text evidence="12">The sequence shown here is derived from an EMBL/GenBank/DDBJ whole genome shotgun (WGS) entry which is preliminary data.</text>
</comment>
<keyword evidence="3" id="KW-0832">Ubl conjugation</keyword>
<dbReference type="EMBL" id="QJKJ01007173">
    <property type="protein sequence ID" value="RDX84021.1"/>
    <property type="molecule type" value="Genomic_DNA"/>
</dbReference>
<comment type="subunit">
    <text evidence="8">May be a homodimer.</text>
</comment>
<dbReference type="Pfam" id="PF12041">
    <property type="entry name" value="DELLA"/>
    <property type="match status" value="1"/>
</dbReference>
<comment type="caution">
    <text evidence="9">Lacks conserved residue(s) required for the propagation of feature annotation.</text>
</comment>
<evidence type="ECO:0000256" key="9">
    <source>
        <dbReference type="PROSITE-ProRule" id="PRU01191"/>
    </source>
</evidence>
<keyword evidence="7 10" id="KW-0539">Nucleus</keyword>
<feature type="short sequence motif" description="VHIID" evidence="9">
    <location>
        <begin position="220"/>
        <end position="224"/>
    </location>
</feature>
<evidence type="ECO:0000259" key="11">
    <source>
        <dbReference type="Pfam" id="PF12041"/>
    </source>
</evidence>
<gene>
    <name evidence="12" type="primary">GAI</name>
    <name evidence="12" type="ORF">CR513_34983</name>
</gene>
<evidence type="ECO:0000256" key="10">
    <source>
        <dbReference type="RuleBase" id="RU367159"/>
    </source>
</evidence>
<evidence type="ECO:0000313" key="12">
    <source>
        <dbReference type="EMBL" id="RDX84021.1"/>
    </source>
</evidence>
<evidence type="ECO:0000256" key="8">
    <source>
        <dbReference type="ARBA" id="ARBA00065432"/>
    </source>
</evidence>
<dbReference type="SMART" id="SM01129">
    <property type="entry name" value="DELLA"/>
    <property type="match status" value="1"/>
</dbReference>
<organism evidence="12 13">
    <name type="scientific">Mucuna pruriens</name>
    <name type="common">Velvet bean</name>
    <name type="synonym">Dolichos pruriens</name>
    <dbReference type="NCBI Taxonomy" id="157652"/>
    <lineage>
        <taxon>Eukaryota</taxon>
        <taxon>Viridiplantae</taxon>
        <taxon>Streptophyta</taxon>
        <taxon>Embryophyta</taxon>
        <taxon>Tracheophyta</taxon>
        <taxon>Spermatophyta</taxon>
        <taxon>Magnoliopsida</taxon>
        <taxon>eudicotyledons</taxon>
        <taxon>Gunneridae</taxon>
        <taxon>Pentapetalae</taxon>
        <taxon>rosids</taxon>
        <taxon>fabids</taxon>
        <taxon>Fabales</taxon>
        <taxon>Fabaceae</taxon>
        <taxon>Papilionoideae</taxon>
        <taxon>50 kb inversion clade</taxon>
        <taxon>NPAAA clade</taxon>
        <taxon>indigoferoid/millettioid clade</taxon>
        <taxon>Phaseoleae</taxon>
        <taxon>Mucuna</taxon>
    </lineage>
</organism>
<keyword evidence="4 10" id="KW-0939">Gibberellin signaling pathway</keyword>
<dbReference type="InterPro" id="IPR005202">
    <property type="entry name" value="TF_GRAS"/>
</dbReference>
<keyword evidence="13" id="KW-1185">Reference proteome</keyword>
<evidence type="ECO:0000256" key="2">
    <source>
        <dbReference type="ARBA" id="ARBA00010273"/>
    </source>
</evidence>
<reference evidence="12" key="1">
    <citation type="submission" date="2018-05" db="EMBL/GenBank/DDBJ databases">
        <title>Draft genome of Mucuna pruriens seed.</title>
        <authorList>
            <person name="Nnadi N.E."/>
            <person name="Vos R."/>
            <person name="Hasami M.H."/>
            <person name="Devisetty U.K."/>
            <person name="Aguiy J.C."/>
        </authorList>
    </citation>
    <scope>NUCLEOTIDE SEQUENCE [LARGE SCALE GENOMIC DNA]</scope>
    <source>
        <tissue evidence="12">Seed</tissue>
    </source>
</reference>
<dbReference type="GO" id="GO:0009740">
    <property type="term" value="P:gibberellic acid mediated signaling pathway"/>
    <property type="evidence" value="ECO:0007669"/>
    <property type="project" value="UniProtKB-UniRule"/>
</dbReference>
<feature type="domain" description="Transcriptional factor DELLA N-terminal" evidence="11">
    <location>
        <begin position="19"/>
        <end position="85"/>
    </location>
</feature>
<keyword evidence="6 10" id="KW-0804">Transcription</keyword>
<feature type="region of interest" description="SAW" evidence="9">
    <location>
        <begin position="400"/>
        <end position="475"/>
    </location>
</feature>
<dbReference type="GO" id="GO:0009610">
    <property type="term" value="P:response to symbiotic fungus"/>
    <property type="evidence" value="ECO:0007669"/>
    <property type="project" value="UniProtKB-ARBA"/>
</dbReference>
<feature type="region of interest" description="VHIID" evidence="9">
    <location>
        <begin position="189"/>
        <end position="254"/>
    </location>
</feature>
<dbReference type="Pfam" id="PF03514">
    <property type="entry name" value="GRAS"/>
    <property type="match status" value="1"/>
</dbReference>
<dbReference type="STRING" id="157652.A0A371G0H1"/>
<dbReference type="PANTHER" id="PTHR31636">
    <property type="entry name" value="OSJNBA0084A10.13 PROTEIN-RELATED"/>
    <property type="match status" value="1"/>
</dbReference>
<dbReference type="GO" id="GO:0045944">
    <property type="term" value="P:positive regulation of transcription by RNA polymerase II"/>
    <property type="evidence" value="ECO:0007669"/>
    <property type="project" value="UniProtKB-ARBA"/>
</dbReference>
<dbReference type="InterPro" id="IPR038088">
    <property type="entry name" value="DELLA_N_sf"/>
</dbReference>
<accession>A0A371G0H1</accession>
<evidence type="ECO:0000256" key="3">
    <source>
        <dbReference type="ARBA" id="ARBA00022843"/>
    </source>
</evidence>